<dbReference type="GO" id="GO:0015793">
    <property type="term" value="P:glycerol transmembrane transport"/>
    <property type="evidence" value="ECO:0007669"/>
    <property type="project" value="TreeGrafter"/>
</dbReference>
<comment type="subcellular location">
    <subcellularLocation>
        <location evidence="1">Membrane</location>
        <topology evidence="1">Multi-pass membrane protein</topology>
    </subcellularLocation>
</comment>
<dbReference type="PANTHER" id="PTHR48022:SF69">
    <property type="entry name" value="SUGAR TRANSPORTER"/>
    <property type="match status" value="1"/>
</dbReference>
<evidence type="ECO:0000313" key="12">
    <source>
        <dbReference type="Proteomes" id="UP000799424"/>
    </source>
</evidence>
<dbReference type="PRINTS" id="PR00171">
    <property type="entry name" value="SUGRTRNSPORT"/>
</dbReference>
<dbReference type="InterPro" id="IPR020846">
    <property type="entry name" value="MFS_dom"/>
</dbReference>
<keyword evidence="3 7" id="KW-0813">Transport</keyword>
<dbReference type="GO" id="GO:0005351">
    <property type="term" value="F:carbohydrate:proton symporter activity"/>
    <property type="evidence" value="ECO:0007669"/>
    <property type="project" value="TreeGrafter"/>
</dbReference>
<evidence type="ECO:0000256" key="2">
    <source>
        <dbReference type="ARBA" id="ARBA00010992"/>
    </source>
</evidence>
<dbReference type="InterPro" id="IPR036259">
    <property type="entry name" value="MFS_trans_sf"/>
</dbReference>
<feature type="domain" description="Major facilitator superfamily (MFS) profile" evidence="10">
    <location>
        <begin position="26"/>
        <end position="469"/>
    </location>
</feature>
<evidence type="ECO:0000256" key="5">
    <source>
        <dbReference type="ARBA" id="ARBA00022989"/>
    </source>
</evidence>
<feature type="transmembrane region" description="Helical" evidence="9">
    <location>
        <begin position="448"/>
        <end position="465"/>
    </location>
</feature>
<gene>
    <name evidence="11" type="ORF">CC86DRAFT_305418</name>
</gene>
<name>A0A6A6ZHL6_9PLEO</name>
<dbReference type="Proteomes" id="UP000799424">
    <property type="component" value="Unassembled WGS sequence"/>
</dbReference>
<evidence type="ECO:0000256" key="7">
    <source>
        <dbReference type="RuleBase" id="RU003346"/>
    </source>
</evidence>
<evidence type="ECO:0000256" key="6">
    <source>
        <dbReference type="ARBA" id="ARBA00023136"/>
    </source>
</evidence>
<organism evidence="11 12">
    <name type="scientific">Ophiobolus disseminans</name>
    <dbReference type="NCBI Taxonomy" id="1469910"/>
    <lineage>
        <taxon>Eukaryota</taxon>
        <taxon>Fungi</taxon>
        <taxon>Dikarya</taxon>
        <taxon>Ascomycota</taxon>
        <taxon>Pezizomycotina</taxon>
        <taxon>Dothideomycetes</taxon>
        <taxon>Pleosporomycetidae</taxon>
        <taxon>Pleosporales</taxon>
        <taxon>Pleosporineae</taxon>
        <taxon>Phaeosphaeriaceae</taxon>
        <taxon>Ophiobolus</taxon>
    </lineage>
</organism>
<evidence type="ECO:0000313" key="11">
    <source>
        <dbReference type="EMBL" id="KAF2820199.1"/>
    </source>
</evidence>
<feature type="transmembrane region" description="Helical" evidence="9">
    <location>
        <begin position="120"/>
        <end position="139"/>
    </location>
</feature>
<keyword evidence="4 9" id="KW-0812">Transmembrane</keyword>
<dbReference type="Pfam" id="PF00083">
    <property type="entry name" value="Sugar_tr"/>
    <property type="match status" value="1"/>
</dbReference>
<accession>A0A6A6ZHL6</accession>
<keyword evidence="6 9" id="KW-0472">Membrane</keyword>
<feature type="transmembrane region" description="Helical" evidence="9">
    <location>
        <begin position="318"/>
        <end position="341"/>
    </location>
</feature>
<feature type="transmembrane region" description="Helical" evidence="9">
    <location>
        <begin position="290"/>
        <end position="312"/>
    </location>
</feature>
<dbReference type="FunFam" id="1.20.1250.20:FF:000061">
    <property type="entry name" value="MFS sugar transporter"/>
    <property type="match status" value="1"/>
</dbReference>
<feature type="transmembrane region" description="Helical" evidence="9">
    <location>
        <begin position="424"/>
        <end position="442"/>
    </location>
</feature>
<dbReference type="PANTHER" id="PTHR48022">
    <property type="entry name" value="PLASTIDIC GLUCOSE TRANSPORTER 4"/>
    <property type="match status" value="1"/>
</dbReference>
<evidence type="ECO:0000256" key="8">
    <source>
        <dbReference type="SAM" id="MobiDB-lite"/>
    </source>
</evidence>
<dbReference type="InterPro" id="IPR050360">
    <property type="entry name" value="MFS_Sugar_Transporters"/>
</dbReference>
<dbReference type="InterPro" id="IPR003663">
    <property type="entry name" value="Sugar/inositol_transpt"/>
</dbReference>
<protein>
    <submittedName>
        <fullName evidence="11">General substrate transporter</fullName>
    </submittedName>
</protein>
<dbReference type="PROSITE" id="PS00217">
    <property type="entry name" value="SUGAR_TRANSPORT_2"/>
    <property type="match status" value="1"/>
</dbReference>
<feature type="region of interest" description="Disordered" evidence="8">
    <location>
        <begin position="516"/>
        <end position="546"/>
    </location>
</feature>
<dbReference type="PROSITE" id="PS50850">
    <property type="entry name" value="MFS"/>
    <property type="match status" value="1"/>
</dbReference>
<dbReference type="InterPro" id="IPR005829">
    <property type="entry name" value="Sugar_transporter_CS"/>
</dbReference>
<evidence type="ECO:0000256" key="3">
    <source>
        <dbReference type="ARBA" id="ARBA00022448"/>
    </source>
</evidence>
<evidence type="ECO:0000259" key="10">
    <source>
        <dbReference type="PROSITE" id="PS50850"/>
    </source>
</evidence>
<dbReference type="OrthoDB" id="6133115at2759"/>
<evidence type="ECO:0000256" key="4">
    <source>
        <dbReference type="ARBA" id="ARBA00022692"/>
    </source>
</evidence>
<evidence type="ECO:0000256" key="1">
    <source>
        <dbReference type="ARBA" id="ARBA00004141"/>
    </source>
</evidence>
<keyword evidence="5 9" id="KW-1133">Transmembrane helix</keyword>
<dbReference type="AlphaFoldDB" id="A0A6A6ZHL6"/>
<feature type="transmembrane region" description="Helical" evidence="9">
    <location>
        <begin position="348"/>
        <end position="369"/>
    </location>
</feature>
<keyword evidence="12" id="KW-1185">Reference proteome</keyword>
<feature type="compositionally biased region" description="Basic and acidic residues" evidence="8">
    <location>
        <begin position="527"/>
        <end position="536"/>
    </location>
</feature>
<evidence type="ECO:0000256" key="9">
    <source>
        <dbReference type="SAM" id="Phobius"/>
    </source>
</evidence>
<dbReference type="InterPro" id="IPR005828">
    <property type="entry name" value="MFS_sugar_transport-like"/>
</dbReference>
<dbReference type="SUPFAM" id="SSF103473">
    <property type="entry name" value="MFS general substrate transporter"/>
    <property type="match status" value="1"/>
</dbReference>
<comment type="similarity">
    <text evidence="2 7">Belongs to the major facilitator superfamily. Sugar transporter (TC 2.A.1.1) family.</text>
</comment>
<feature type="transmembrane region" description="Helical" evidence="9">
    <location>
        <begin position="381"/>
        <end position="403"/>
    </location>
</feature>
<feature type="transmembrane region" description="Helical" evidence="9">
    <location>
        <begin position="96"/>
        <end position="114"/>
    </location>
</feature>
<proteinExistence type="inferred from homology"/>
<dbReference type="GO" id="GO:0016020">
    <property type="term" value="C:membrane"/>
    <property type="evidence" value="ECO:0007669"/>
    <property type="project" value="UniProtKB-SubCell"/>
</dbReference>
<feature type="transmembrane region" description="Helical" evidence="9">
    <location>
        <begin position="190"/>
        <end position="212"/>
    </location>
</feature>
<feature type="transmembrane region" description="Helical" evidence="9">
    <location>
        <begin position="69"/>
        <end position="89"/>
    </location>
</feature>
<feature type="transmembrane region" description="Helical" evidence="9">
    <location>
        <begin position="160"/>
        <end position="178"/>
    </location>
</feature>
<dbReference type="Gene3D" id="1.20.1250.20">
    <property type="entry name" value="MFS general substrate transporter like domains"/>
    <property type="match status" value="1"/>
</dbReference>
<dbReference type="EMBL" id="MU006241">
    <property type="protein sequence ID" value="KAF2820199.1"/>
    <property type="molecule type" value="Genomic_DNA"/>
</dbReference>
<reference evidence="11" key="1">
    <citation type="journal article" date="2020" name="Stud. Mycol.">
        <title>101 Dothideomycetes genomes: a test case for predicting lifestyles and emergence of pathogens.</title>
        <authorList>
            <person name="Haridas S."/>
            <person name="Albert R."/>
            <person name="Binder M."/>
            <person name="Bloem J."/>
            <person name="Labutti K."/>
            <person name="Salamov A."/>
            <person name="Andreopoulos B."/>
            <person name="Baker S."/>
            <person name="Barry K."/>
            <person name="Bills G."/>
            <person name="Bluhm B."/>
            <person name="Cannon C."/>
            <person name="Castanera R."/>
            <person name="Culley D."/>
            <person name="Daum C."/>
            <person name="Ezra D."/>
            <person name="Gonzalez J."/>
            <person name="Henrissat B."/>
            <person name="Kuo A."/>
            <person name="Liang C."/>
            <person name="Lipzen A."/>
            <person name="Lutzoni F."/>
            <person name="Magnuson J."/>
            <person name="Mondo S."/>
            <person name="Nolan M."/>
            <person name="Ohm R."/>
            <person name="Pangilinan J."/>
            <person name="Park H.-J."/>
            <person name="Ramirez L."/>
            <person name="Alfaro M."/>
            <person name="Sun H."/>
            <person name="Tritt A."/>
            <person name="Yoshinaga Y."/>
            <person name="Zwiers L.-H."/>
            <person name="Turgeon B."/>
            <person name="Goodwin S."/>
            <person name="Spatafora J."/>
            <person name="Crous P."/>
            <person name="Grigoriev I."/>
        </authorList>
    </citation>
    <scope>NUCLEOTIDE SEQUENCE</scope>
    <source>
        <strain evidence="11">CBS 113818</strain>
    </source>
</reference>
<dbReference type="NCBIfam" id="TIGR00879">
    <property type="entry name" value="SP"/>
    <property type="match status" value="1"/>
</dbReference>
<sequence>MPGVKENDTGIPTYWGQSGRKLQMLITAVAVTDFLLFGYDQGVMSGIISAPAFQAAFPEVKDDSTYEGFVVSIYAVGCFLGAIFIFLFGDKLGRRNSIFLGAIIMIVGVIIQIACVPPNGGATAQFIIGRCITGIGNGINTSTIPTYQAECSKAKNRGKVICIEGSMVAIGTLLAYWIDYGCLYGPDNFTWRFPIAFQCVFALIVLVMMLSLPESPRWLLTHHREEEAATILASLNGLPREDPEVLVQMGVIKDAVRKAGGGGKVPTKLLFTNGKTQYFRRLLLGGSSQFMQQLSGCNAVIYYFPILCQQALGTDHNLALLLGGINMVVYAIFATSSWFLIERVGRRKLFLIGTVGQCLAMVLTFACLIPDQETSNAASGAAVGLFIYIAFFGATWLPLPWLYPAEVNPLKTRAKANAFSTINNWLWNFFIVMITPVLITSIGWGTYLLFAILNACFLPVIYFFYPETSGRSLEEIDLIFAKGYIEKKSYVLAAKEMPYLDDTELAAYGHELGVHLSDEEQGSSDGSVKEKRRTEEDLLPQQGAQA</sequence>